<evidence type="ECO:0000313" key="5">
    <source>
        <dbReference type="EMBL" id="SUZ90972.1"/>
    </source>
</evidence>
<proteinExistence type="predicted"/>
<gene>
    <name evidence="5" type="ORF">METZ01_LOCUS43826</name>
</gene>
<dbReference type="Pfam" id="PF04079">
    <property type="entry name" value="SMC_ScpB"/>
    <property type="match status" value="1"/>
</dbReference>
<dbReference type="PANTHER" id="PTHR34298:SF2">
    <property type="entry name" value="SEGREGATION AND CONDENSATION PROTEIN B"/>
    <property type="match status" value="1"/>
</dbReference>
<dbReference type="EMBL" id="UINC01001938">
    <property type="protein sequence ID" value="SUZ90972.1"/>
    <property type="molecule type" value="Genomic_DNA"/>
</dbReference>
<keyword evidence="3" id="KW-0159">Chromosome partition</keyword>
<dbReference type="PANTHER" id="PTHR34298">
    <property type="entry name" value="SEGREGATION AND CONDENSATION PROTEIN B"/>
    <property type="match status" value="1"/>
</dbReference>
<keyword evidence="4" id="KW-0131">Cell cycle</keyword>
<accession>A0A381RGP0</accession>
<evidence type="ECO:0000256" key="1">
    <source>
        <dbReference type="ARBA" id="ARBA00022490"/>
    </source>
</evidence>
<evidence type="ECO:0000256" key="4">
    <source>
        <dbReference type="ARBA" id="ARBA00023306"/>
    </source>
</evidence>
<keyword evidence="2" id="KW-0132">Cell division</keyword>
<dbReference type="InterPro" id="IPR036390">
    <property type="entry name" value="WH_DNA-bd_sf"/>
</dbReference>
<dbReference type="GO" id="GO:0051301">
    <property type="term" value="P:cell division"/>
    <property type="evidence" value="ECO:0007669"/>
    <property type="project" value="UniProtKB-KW"/>
</dbReference>
<reference evidence="5" key="1">
    <citation type="submission" date="2018-05" db="EMBL/GenBank/DDBJ databases">
        <authorList>
            <person name="Lanie J.A."/>
            <person name="Ng W.-L."/>
            <person name="Kazmierczak K.M."/>
            <person name="Andrzejewski T.M."/>
            <person name="Davidsen T.M."/>
            <person name="Wayne K.J."/>
            <person name="Tettelin H."/>
            <person name="Glass J.I."/>
            <person name="Rusch D."/>
            <person name="Podicherti R."/>
            <person name="Tsui H.-C.T."/>
            <person name="Winkler M.E."/>
        </authorList>
    </citation>
    <scope>NUCLEOTIDE SEQUENCE</scope>
</reference>
<name>A0A381RGP0_9ZZZZ</name>
<dbReference type="PIRSF" id="PIRSF019345">
    <property type="entry name" value="ScpB"/>
    <property type="match status" value="1"/>
</dbReference>
<organism evidence="5">
    <name type="scientific">marine metagenome</name>
    <dbReference type="NCBI Taxonomy" id="408172"/>
    <lineage>
        <taxon>unclassified sequences</taxon>
        <taxon>metagenomes</taxon>
        <taxon>ecological metagenomes</taxon>
    </lineage>
</organism>
<dbReference type="NCBIfam" id="TIGR00281">
    <property type="entry name" value="SMC-Scp complex subunit ScpB"/>
    <property type="match status" value="1"/>
</dbReference>
<keyword evidence="1" id="KW-0963">Cytoplasm</keyword>
<evidence type="ECO:0000256" key="2">
    <source>
        <dbReference type="ARBA" id="ARBA00022618"/>
    </source>
</evidence>
<dbReference type="InterPro" id="IPR036388">
    <property type="entry name" value="WH-like_DNA-bd_sf"/>
</dbReference>
<sequence>MSDFNLKHTIEALLLSSDEPLSTEKLFKIISNKHQITKADVLDAINSLENDYLEKEIEVSRVASGYRIQAKKSINDYLNIIFAERTPKYSRALMETLSIIAYKQPVTRGDIEAIRGVSVSSSIMRTLTDRNWIKIIGYRDVPGKPAMFSTTADFLNYFGLEKLEELPDLPDIKEPKNLDLDLDNQSNILVQKESPPETTLN</sequence>
<evidence type="ECO:0008006" key="6">
    <source>
        <dbReference type="Google" id="ProtNLM"/>
    </source>
</evidence>
<dbReference type="GO" id="GO:0051304">
    <property type="term" value="P:chromosome separation"/>
    <property type="evidence" value="ECO:0007669"/>
    <property type="project" value="InterPro"/>
</dbReference>
<evidence type="ECO:0000256" key="3">
    <source>
        <dbReference type="ARBA" id="ARBA00022829"/>
    </source>
</evidence>
<dbReference type="SUPFAM" id="SSF46785">
    <property type="entry name" value="Winged helix' DNA-binding domain"/>
    <property type="match status" value="2"/>
</dbReference>
<dbReference type="AlphaFoldDB" id="A0A381RGP0"/>
<protein>
    <recommendedName>
        <fullName evidence="6">Segregation and condensation protein B</fullName>
    </recommendedName>
</protein>
<dbReference type="Gene3D" id="1.10.10.10">
    <property type="entry name" value="Winged helix-like DNA-binding domain superfamily/Winged helix DNA-binding domain"/>
    <property type="match status" value="2"/>
</dbReference>
<dbReference type="InterPro" id="IPR005234">
    <property type="entry name" value="ScpB_csome_segregation"/>
</dbReference>